<feature type="domain" description="YetF C-terminal" evidence="8">
    <location>
        <begin position="102"/>
        <end position="171"/>
    </location>
</feature>
<proteinExistence type="inferred from homology"/>
<dbReference type="EMBL" id="LR134441">
    <property type="protein sequence ID" value="VEI01559.1"/>
    <property type="molecule type" value="Genomic_DNA"/>
</dbReference>
<name>A0A3S5EUZ8_9FLAO</name>
<dbReference type="EMBL" id="JPEP01000001">
    <property type="protein sequence ID" value="KEY20317.1"/>
    <property type="molecule type" value="Genomic_DNA"/>
</dbReference>
<dbReference type="AlphaFoldDB" id="A0A3S5EUZ8"/>
<evidence type="ECO:0000313" key="11">
    <source>
        <dbReference type="Proteomes" id="UP000028349"/>
    </source>
</evidence>
<dbReference type="RefSeq" id="WP_034717221.1">
    <property type="nucleotide sequence ID" value="NZ_FOIX01000002.1"/>
</dbReference>
<dbReference type="InterPro" id="IPR023090">
    <property type="entry name" value="UPF0702_alpha/beta_dom_sf"/>
</dbReference>
<dbReference type="Pfam" id="PF04239">
    <property type="entry name" value="DUF421"/>
    <property type="match status" value="1"/>
</dbReference>
<comment type="similarity">
    <text evidence="2">Belongs to the UPF0702 family.</text>
</comment>
<evidence type="ECO:0000256" key="1">
    <source>
        <dbReference type="ARBA" id="ARBA00004651"/>
    </source>
</evidence>
<evidence type="ECO:0000256" key="3">
    <source>
        <dbReference type="ARBA" id="ARBA00022475"/>
    </source>
</evidence>
<dbReference type="KEGG" id="cant:NCTC13489_02829"/>
<evidence type="ECO:0000256" key="6">
    <source>
        <dbReference type="ARBA" id="ARBA00023136"/>
    </source>
</evidence>
<evidence type="ECO:0000256" key="7">
    <source>
        <dbReference type="SAM" id="Phobius"/>
    </source>
</evidence>
<feature type="transmembrane region" description="Helical" evidence="7">
    <location>
        <begin position="21"/>
        <end position="42"/>
    </location>
</feature>
<keyword evidence="6 7" id="KW-0472">Membrane</keyword>
<dbReference type="STRING" id="266748.HY04_03695"/>
<reference evidence="10 12" key="2">
    <citation type="submission" date="2018-12" db="EMBL/GenBank/DDBJ databases">
        <authorList>
            <consortium name="Pathogen Informatics"/>
        </authorList>
    </citation>
    <scope>NUCLEOTIDE SEQUENCE [LARGE SCALE GENOMIC DNA]</scope>
    <source>
        <strain evidence="10 12">NCTC13489</strain>
    </source>
</reference>
<comment type="subcellular location">
    <subcellularLocation>
        <location evidence="1">Cell membrane</location>
        <topology evidence="1">Multi-pass membrane protein</topology>
    </subcellularLocation>
</comment>
<dbReference type="GO" id="GO:0005886">
    <property type="term" value="C:plasma membrane"/>
    <property type="evidence" value="ECO:0007669"/>
    <property type="project" value="UniProtKB-SubCell"/>
</dbReference>
<evidence type="ECO:0000313" key="10">
    <source>
        <dbReference type="EMBL" id="VEI01559.1"/>
    </source>
</evidence>
<sequence length="192" mass="21810">MVEASEYTFDLAKMFFGDFTVMIYLEIILRVVIIMVYTIIMIRWIGKRVVGGLGSADVLLIVAMGSAVGDAMFYPDIPLSIPITVITLIAAFQKLYVYVGIKYEAVRKVTDPKVMKLVENGRLLKENFKEDDIDENEVYMLLRQEGIQFLSEVKGAYYEQSGALSVYKFEDPVLENSILPEHIEALQCNNEK</sequence>
<accession>A0A3S5EUZ8</accession>
<evidence type="ECO:0000313" key="12">
    <source>
        <dbReference type="Proteomes" id="UP000270036"/>
    </source>
</evidence>
<dbReference type="PANTHER" id="PTHR34582">
    <property type="entry name" value="UPF0702 TRANSMEMBRANE PROTEIN YCAP"/>
    <property type="match status" value="1"/>
</dbReference>
<organism evidence="10 12">
    <name type="scientific">Kaistella antarctica</name>
    <dbReference type="NCBI Taxonomy" id="266748"/>
    <lineage>
        <taxon>Bacteria</taxon>
        <taxon>Pseudomonadati</taxon>
        <taxon>Bacteroidota</taxon>
        <taxon>Flavobacteriia</taxon>
        <taxon>Flavobacteriales</taxon>
        <taxon>Weeksellaceae</taxon>
        <taxon>Chryseobacterium group</taxon>
        <taxon>Kaistella</taxon>
    </lineage>
</organism>
<gene>
    <name evidence="9" type="ORF">HY04_03695</name>
    <name evidence="10" type="ORF">NCTC13489_02829</name>
</gene>
<dbReference type="Proteomes" id="UP000028349">
    <property type="component" value="Unassembled WGS sequence"/>
</dbReference>
<evidence type="ECO:0000259" key="8">
    <source>
        <dbReference type="Pfam" id="PF04239"/>
    </source>
</evidence>
<keyword evidence="3" id="KW-1003">Cell membrane</keyword>
<feature type="transmembrane region" description="Helical" evidence="7">
    <location>
        <begin position="79"/>
        <end position="99"/>
    </location>
</feature>
<keyword evidence="5 7" id="KW-1133">Transmembrane helix</keyword>
<keyword evidence="4 7" id="KW-0812">Transmembrane</keyword>
<keyword evidence="11" id="KW-1185">Reference proteome</keyword>
<evidence type="ECO:0000313" key="9">
    <source>
        <dbReference type="EMBL" id="KEY20317.1"/>
    </source>
</evidence>
<protein>
    <submittedName>
        <fullName evidence="10">Protein of uncharacterized function (DUF421)</fullName>
    </submittedName>
</protein>
<dbReference type="InterPro" id="IPR007353">
    <property type="entry name" value="DUF421"/>
</dbReference>
<dbReference type="OrthoDB" id="6538282at2"/>
<dbReference type="PANTHER" id="PTHR34582:SF6">
    <property type="entry name" value="UPF0702 TRANSMEMBRANE PROTEIN YCAP"/>
    <property type="match status" value="1"/>
</dbReference>
<dbReference type="Proteomes" id="UP000270036">
    <property type="component" value="Chromosome"/>
</dbReference>
<evidence type="ECO:0000256" key="5">
    <source>
        <dbReference type="ARBA" id="ARBA00022989"/>
    </source>
</evidence>
<evidence type="ECO:0000256" key="2">
    <source>
        <dbReference type="ARBA" id="ARBA00006448"/>
    </source>
</evidence>
<reference evidence="9 11" key="1">
    <citation type="submission" date="2014-07" db="EMBL/GenBank/DDBJ databases">
        <authorList>
            <person name="Pisani N.G."/>
            <person name="Newman J.D."/>
        </authorList>
    </citation>
    <scope>NUCLEOTIDE SEQUENCE [LARGE SCALE GENOMIC DNA]</scope>
    <source>
        <strain evidence="9 11">LMG 24720</strain>
    </source>
</reference>
<evidence type="ECO:0000256" key="4">
    <source>
        <dbReference type="ARBA" id="ARBA00022692"/>
    </source>
</evidence>
<feature type="transmembrane region" description="Helical" evidence="7">
    <location>
        <begin position="49"/>
        <end position="73"/>
    </location>
</feature>
<dbReference type="Gene3D" id="3.30.240.20">
    <property type="entry name" value="bsu07140 like domains"/>
    <property type="match status" value="1"/>
</dbReference>